<evidence type="ECO:0000313" key="2">
    <source>
        <dbReference type="EMBL" id="KDQ11207.1"/>
    </source>
</evidence>
<protein>
    <submittedName>
        <fullName evidence="2">Uncharacterized protein</fullName>
    </submittedName>
</protein>
<organism evidence="2 3">
    <name type="scientific">Botryobasidium botryosum (strain FD-172 SS1)</name>
    <dbReference type="NCBI Taxonomy" id="930990"/>
    <lineage>
        <taxon>Eukaryota</taxon>
        <taxon>Fungi</taxon>
        <taxon>Dikarya</taxon>
        <taxon>Basidiomycota</taxon>
        <taxon>Agaricomycotina</taxon>
        <taxon>Agaricomycetes</taxon>
        <taxon>Cantharellales</taxon>
        <taxon>Botryobasidiaceae</taxon>
        <taxon>Botryobasidium</taxon>
    </lineage>
</organism>
<reference evidence="3" key="1">
    <citation type="journal article" date="2014" name="Proc. Natl. Acad. Sci. U.S.A.">
        <title>Extensive sampling of basidiomycete genomes demonstrates inadequacy of the white-rot/brown-rot paradigm for wood decay fungi.</title>
        <authorList>
            <person name="Riley R."/>
            <person name="Salamov A.A."/>
            <person name="Brown D.W."/>
            <person name="Nagy L.G."/>
            <person name="Floudas D."/>
            <person name="Held B.W."/>
            <person name="Levasseur A."/>
            <person name="Lombard V."/>
            <person name="Morin E."/>
            <person name="Otillar R."/>
            <person name="Lindquist E.A."/>
            <person name="Sun H."/>
            <person name="LaButti K.M."/>
            <person name="Schmutz J."/>
            <person name="Jabbour D."/>
            <person name="Luo H."/>
            <person name="Baker S.E."/>
            <person name="Pisabarro A.G."/>
            <person name="Walton J.D."/>
            <person name="Blanchette R.A."/>
            <person name="Henrissat B."/>
            <person name="Martin F."/>
            <person name="Cullen D."/>
            <person name="Hibbett D.S."/>
            <person name="Grigoriev I.V."/>
        </authorList>
    </citation>
    <scope>NUCLEOTIDE SEQUENCE [LARGE SCALE GENOMIC DNA]</scope>
    <source>
        <strain evidence="3">FD-172 SS1</strain>
    </source>
</reference>
<keyword evidence="3" id="KW-1185">Reference proteome</keyword>
<dbReference type="HOGENOM" id="CLU_1610493_0_0_1"/>
<accession>A0A067MH23</accession>
<dbReference type="Proteomes" id="UP000027195">
    <property type="component" value="Unassembled WGS sequence"/>
</dbReference>
<proteinExistence type="predicted"/>
<dbReference type="InParanoid" id="A0A067MH23"/>
<feature type="region of interest" description="Disordered" evidence="1">
    <location>
        <begin position="96"/>
        <end position="145"/>
    </location>
</feature>
<gene>
    <name evidence="2" type="ORF">BOTBODRAFT_177461</name>
</gene>
<sequence length="165" mass="18127">MAWHGMLDTYIFSPSGGVSLSSLLSAEKSSLEERFPPLIQEAICQSVNERKETLEKCRKLKQPPPPLQPEAIPFLCAYLYSLPGIDAFLTTIAPDAGAQGAMTPPPSPPSSPSQRLPDRRAFWSAVSSGGRGESPEPSGPSSLSSDDFHWELYEEVKFHMYPFKN</sequence>
<name>A0A067MH23_BOTB1</name>
<evidence type="ECO:0000256" key="1">
    <source>
        <dbReference type="SAM" id="MobiDB-lite"/>
    </source>
</evidence>
<dbReference type="AlphaFoldDB" id="A0A067MH23"/>
<dbReference type="EMBL" id="KL198060">
    <property type="protein sequence ID" value="KDQ11207.1"/>
    <property type="molecule type" value="Genomic_DNA"/>
</dbReference>
<evidence type="ECO:0000313" key="3">
    <source>
        <dbReference type="Proteomes" id="UP000027195"/>
    </source>
</evidence>
<feature type="compositionally biased region" description="Low complexity" evidence="1">
    <location>
        <begin position="135"/>
        <end position="145"/>
    </location>
</feature>